<dbReference type="Pfam" id="PF07264">
    <property type="entry name" value="EI24"/>
    <property type="match status" value="1"/>
</dbReference>
<evidence type="ECO:0000256" key="3">
    <source>
        <dbReference type="ARBA" id="ARBA00022475"/>
    </source>
</evidence>
<keyword evidence="13" id="KW-1185">Reference proteome</keyword>
<keyword evidence="3" id="KW-1003">Cell membrane</keyword>
<feature type="transmembrane region" description="Helical" evidence="11">
    <location>
        <begin position="164"/>
        <end position="186"/>
    </location>
</feature>
<feature type="transmembrane region" description="Helical" evidence="11">
    <location>
        <begin position="24"/>
        <end position="51"/>
    </location>
</feature>
<dbReference type="STRING" id="2064.TR51_13065"/>
<evidence type="ECO:0000256" key="9">
    <source>
        <dbReference type="ARBA" id="ARBA00023136"/>
    </source>
</evidence>
<dbReference type="EMBL" id="JXZB01000002">
    <property type="protein sequence ID" value="KIQ64999.1"/>
    <property type="molecule type" value="Genomic_DNA"/>
</dbReference>
<dbReference type="GO" id="GO:0000103">
    <property type="term" value="P:sulfate assimilation"/>
    <property type="evidence" value="ECO:0007669"/>
    <property type="project" value="TreeGrafter"/>
</dbReference>
<gene>
    <name evidence="12" type="ORF">TR51_13065</name>
</gene>
<dbReference type="InterPro" id="IPR050480">
    <property type="entry name" value="CysZ-like"/>
</dbReference>
<feature type="compositionally biased region" description="Pro residues" evidence="10">
    <location>
        <begin position="277"/>
        <end position="286"/>
    </location>
</feature>
<organism evidence="12 13">
    <name type="scientific">Kitasatospora griseola</name>
    <name type="common">Streptomyces griseolosporeus</name>
    <dbReference type="NCBI Taxonomy" id="2064"/>
    <lineage>
        <taxon>Bacteria</taxon>
        <taxon>Bacillati</taxon>
        <taxon>Actinomycetota</taxon>
        <taxon>Actinomycetes</taxon>
        <taxon>Kitasatosporales</taxon>
        <taxon>Streptomycetaceae</taxon>
        <taxon>Kitasatospora</taxon>
    </lineage>
</organism>
<feature type="compositionally biased region" description="Low complexity" evidence="10">
    <location>
        <begin position="287"/>
        <end position="324"/>
    </location>
</feature>
<evidence type="ECO:0000256" key="6">
    <source>
        <dbReference type="ARBA" id="ARBA00022692"/>
    </source>
</evidence>
<feature type="transmembrane region" description="Helical" evidence="11">
    <location>
        <begin position="138"/>
        <end position="158"/>
    </location>
</feature>
<keyword evidence="2" id="KW-0813">Transport</keyword>
<evidence type="ECO:0000256" key="8">
    <source>
        <dbReference type="ARBA" id="ARBA00023032"/>
    </source>
</evidence>
<keyword evidence="6 11" id="KW-0812">Transmembrane</keyword>
<dbReference type="PATRIC" id="fig|2064.6.peg.2809"/>
<evidence type="ECO:0000256" key="5">
    <source>
        <dbReference type="ARBA" id="ARBA00022605"/>
    </source>
</evidence>
<dbReference type="OrthoDB" id="3375053at2"/>
<feature type="region of interest" description="Disordered" evidence="10">
    <location>
        <begin position="246"/>
        <end position="324"/>
    </location>
</feature>
<dbReference type="PANTHER" id="PTHR37468:SF1">
    <property type="entry name" value="SULFATE TRANSPORTER CYSZ"/>
    <property type="match status" value="1"/>
</dbReference>
<dbReference type="InterPro" id="IPR059112">
    <property type="entry name" value="CysZ/EI24"/>
</dbReference>
<evidence type="ECO:0000256" key="10">
    <source>
        <dbReference type="SAM" id="MobiDB-lite"/>
    </source>
</evidence>
<evidence type="ECO:0000256" key="7">
    <source>
        <dbReference type="ARBA" id="ARBA00022989"/>
    </source>
</evidence>
<sequence length="324" mass="34763">MRDFGAGLRFLFNGQRWVARHGRWWGFGLIPALITLVGYLAVLAVLIVYAGDLAAWATPFADHWSEPWRDTVRVAVGAAAVGIGGLLAMLTFTAVTLLIGEPFYESLSAKVEETEGGGPQGPDLPLWRELWTGAKDSLAVLLRAAGFGVLLFLCGFIPVVGQTVVPVIGICVSGFFLTVELTGTPLQKRGLAQKQRLRLLRSRTSMAVGFGAGLVLLFLIPVLTVLAMPGAVAGATLLAREIAPHEEPAGEAPSDGPDDDPNGAHPSADGHQGHPAHPYPPNPYPQNPYQQPHANPYQQPYANPYQQPQANPHQQPQANPYQQP</sequence>
<dbReference type="GO" id="GO:0019344">
    <property type="term" value="P:cysteine biosynthetic process"/>
    <property type="evidence" value="ECO:0007669"/>
    <property type="project" value="TreeGrafter"/>
</dbReference>
<proteinExistence type="predicted"/>
<feature type="transmembrane region" description="Helical" evidence="11">
    <location>
        <begin position="71"/>
        <end position="100"/>
    </location>
</feature>
<evidence type="ECO:0000313" key="13">
    <source>
        <dbReference type="Proteomes" id="UP000032066"/>
    </source>
</evidence>
<dbReference type="GO" id="GO:0009675">
    <property type="term" value="F:high-affinity sulfate:proton symporter activity"/>
    <property type="evidence" value="ECO:0007669"/>
    <property type="project" value="TreeGrafter"/>
</dbReference>
<accession>A0A0D0PR08</accession>
<evidence type="ECO:0000256" key="1">
    <source>
        <dbReference type="ARBA" id="ARBA00004141"/>
    </source>
</evidence>
<reference evidence="12 13" key="1">
    <citation type="submission" date="2015-02" db="EMBL/GenBank/DDBJ databases">
        <title>Draft genome sequence of Kitasatospora griseola MF730-N6, a bafilomycin, terpentecin and satosporin producer.</title>
        <authorList>
            <person name="Arens J.C."/>
            <person name="Haltli B."/>
            <person name="Kerr R.G."/>
        </authorList>
    </citation>
    <scope>NUCLEOTIDE SEQUENCE [LARGE SCALE GENOMIC DNA]</scope>
    <source>
        <strain evidence="12 13">MF730-N6</strain>
    </source>
</reference>
<dbReference type="GO" id="GO:0005886">
    <property type="term" value="C:plasma membrane"/>
    <property type="evidence" value="ECO:0007669"/>
    <property type="project" value="TreeGrafter"/>
</dbReference>
<evidence type="ECO:0000313" key="12">
    <source>
        <dbReference type="EMBL" id="KIQ64999.1"/>
    </source>
</evidence>
<feature type="transmembrane region" description="Helical" evidence="11">
    <location>
        <begin position="207"/>
        <end position="228"/>
    </location>
</feature>
<dbReference type="PANTHER" id="PTHR37468">
    <property type="entry name" value="SULFATE TRANSPORTER CYSZ"/>
    <property type="match status" value="1"/>
</dbReference>
<keyword evidence="8" id="KW-0764">Sulfate transport</keyword>
<comment type="subcellular location">
    <subcellularLocation>
        <location evidence="1">Membrane</location>
        <topology evidence="1">Multi-pass membrane protein</topology>
    </subcellularLocation>
</comment>
<keyword evidence="7 11" id="KW-1133">Transmembrane helix</keyword>
<dbReference type="RefSeq" id="WP_043910977.1">
    <property type="nucleotide sequence ID" value="NZ_JXZB01000002.1"/>
</dbReference>
<evidence type="ECO:0000256" key="11">
    <source>
        <dbReference type="SAM" id="Phobius"/>
    </source>
</evidence>
<name>A0A0D0PR08_KITGR</name>
<protein>
    <submittedName>
        <fullName evidence="12">Membrane protein</fullName>
    </submittedName>
</protein>
<evidence type="ECO:0000256" key="2">
    <source>
        <dbReference type="ARBA" id="ARBA00022448"/>
    </source>
</evidence>
<dbReference type="AlphaFoldDB" id="A0A0D0PR08"/>
<dbReference type="Proteomes" id="UP000032066">
    <property type="component" value="Unassembled WGS sequence"/>
</dbReference>
<comment type="caution">
    <text evidence="12">The sequence shown here is derived from an EMBL/GenBank/DDBJ whole genome shotgun (WGS) entry which is preliminary data.</text>
</comment>
<keyword evidence="9 11" id="KW-0472">Membrane</keyword>
<evidence type="ECO:0000256" key="4">
    <source>
        <dbReference type="ARBA" id="ARBA00022519"/>
    </source>
</evidence>
<keyword evidence="5" id="KW-0028">Amino-acid biosynthesis</keyword>
<keyword evidence="4" id="KW-0997">Cell inner membrane</keyword>